<organism evidence="1 2">
    <name type="scientific">Pyrenophora teres f. teres</name>
    <dbReference type="NCBI Taxonomy" id="97479"/>
    <lineage>
        <taxon>Eukaryota</taxon>
        <taxon>Fungi</taxon>
        <taxon>Dikarya</taxon>
        <taxon>Ascomycota</taxon>
        <taxon>Pezizomycotina</taxon>
        <taxon>Dothideomycetes</taxon>
        <taxon>Pleosporomycetidae</taxon>
        <taxon>Pleosporales</taxon>
        <taxon>Pleosporineae</taxon>
        <taxon>Pleosporaceae</taxon>
        <taxon>Pyrenophora</taxon>
    </lineage>
</organism>
<dbReference type="Proteomes" id="UP000472372">
    <property type="component" value="Chromosome 3"/>
</dbReference>
<proteinExistence type="predicted"/>
<protein>
    <submittedName>
        <fullName evidence="1">Uncharacterized protein</fullName>
    </submittedName>
</protein>
<gene>
    <name evidence="1" type="ORF">PTTW11_03529</name>
</gene>
<dbReference type="AlphaFoldDB" id="A0A6S6VU50"/>
<dbReference type="PANTHER" id="PTHR48312:SF1">
    <property type="entry name" value="SULFOTRANSFERASE"/>
    <property type="match status" value="1"/>
</dbReference>
<evidence type="ECO:0000313" key="1">
    <source>
        <dbReference type="EMBL" id="CAE7023086.1"/>
    </source>
</evidence>
<dbReference type="Gene3D" id="3.40.50.300">
    <property type="entry name" value="P-loop containing nucleotide triphosphate hydrolases"/>
    <property type="match status" value="1"/>
</dbReference>
<dbReference type="InterPro" id="IPR027417">
    <property type="entry name" value="P-loop_NTPase"/>
</dbReference>
<name>A0A6S6VU50_9PLEO</name>
<dbReference type="EMBL" id="HG992979">
    <property type="protein sequence ID" value="CAE7023086.1"/>
    <property type="molecule type" value="Genomic_DNA"/>
</dbReference>
<reference evidence="1" key="1">
    <citation type="submission" date="2021-02" db="EMBL/GenBank/DDBJ databases">
        <authorList>
            <person name="Syme A R."/>
            <person name="Syme A R."/>
            <person name="Moolhuijzen P."/>
        </authorList>
    </citation>
    <scope>NUCLEOTIDE SEQUENCE</scope>
    <source>
        <strain evidence="1">W1-1</strain>
    </source>
</reference>
<accession>A0A6S6VU50</accession>
<evidence type="ECO:0000313" key="2">
    <source>
        <dbReference type="Proteomes" id="UP000472372"/>
    </source>
</evidence>
<sequence>MPGLIQHTNDNDGPPSHVIGVYHITHPRSASNLFQNMMAKQPGYQKSGYKLYDAAFMTMAWLEDGPLSGRSQEERETLYETFRKGWEAMLDDCESAEREGKKVFIKEHAFFLSGPDKIFSSFYPEDVANLPPLTISLRNVSPSESAKHTNPTSLPDAFLLNMQPIFQIRHPALMYPSAIRAQRAINMGGDPSSHFDYFLTLRRSRELYDWYIEHGPSVGITPRVIDADDIMKDPEAVRKLCRQTGLDPKAVAYEWEEKVVESPVMARFLSTISKSRGILPGLAAQGLDMENQKERWREEFGEADAKALWKKVEESMGDYLYLWEKRTRGGGMKGEELAAP</sequence>
<dbReference type="SUPFAM" id="SSF52540">
    <property type="entry name" value="P-loop containing nucleoside triphosphate hydrolases"/>
    <property type="match status" value="1"/>
</dbReference>
<dbReference type="PANTHER" id="PTHR48312">
    <property type="match status" value="1"/>
</dbReference>